<reference evidence="2" key="1">
    <citation type="submission" date="2025-08" db="UniProtKB">
        <authorList>
            <consortium name="Ensembl"/>
        </authorList>
    </citation>
    <scope>IDENTIFICATION</scope>
</reference>
<dbReference type="AlphaFoldDB" id="A0A3B5L6S7"/>
<reference evidence="2" key="2">
    <citation type="submission" date="2025-09" db="UniProtKB">
        <authorList>
            <consortium name="Ensembl"/>
        </authorList>
    </citation>
    <scope>IDENTIFICATION</scope>
</reference>
<dbReference type="GeneTree" id="ENSGT00940000179813"/>
<evidence type="ECO:0000313" key="2">
    <source>
        <dbReference type="Ensembl" id="ENSXCOP00000008013.1"/>
    </source>
</evidence>
<evidence type="ECO:0000256" key="1">
    <source>
        <dbReference type="SAM" id="MobiDB-lite"/>
    </source>
</evidence>
<name>A0A3B5L6S7_9TELE</name>
<protein>
    <recommendedName>
        <fullName evidence="4">Transmembrane protein 131</fullName>
    </recommendedName>
</protein>
<accession>A0A3B5L6S7</accession>
<dbReference type="Ensembl" id="ENSXCOT00000008111.1">
    <property type="protein sequence ID" value="ENSXCOP00000008013.1"/>
    <property type="gene ID" value="ENSXCOG00000006155.1"/>
</dbReference>
<proteinExistence type="predicted"/>
<sequence>CVSLFLNVSSDKKAPGNKPSAGAPLPGKNGNPTFAAVAAGYDKSPGEFAPSLIPHSGLWSPINTASSPNYKSDNSFSAFGPNSSFNLTQVFSGMNLPKPSEPQPSWPEFTPAIWDMPSSDPLHSWPSSSGSPTAPTSFLGNTCSPWSATTPFSNSIWSTGTDSTLHPYSPSTGSPALTTLVSGAAPSPTTPSEMSRTFNPWSAWLPTLTRRSSEPWPGSSDTSN</sequence>
<evidence type="ECO:0000313" key="3">
    <source>
        <dbReference type="Proteomes" id="UP000261380"/>
    </source>
</evidence>
<keyword evidence="3" id="KW-1185">Reference proteome</keyword>
<organism evidence="2 3">
    <name type="scientific">Xiphophorus couchianus</name>
    <name type="common">Monterrey platyfish</name>
    <dbReference type="NCBI Taxonomy" id="32473"/>
    <lineage>
        <taxon>Eukaryota</taxon>
        <taxon>Metazoa</taxon>
        <taxon>Chordata</taxon>
        <taxon>Craniata</taxon>
        <taxon>Vertebrata</taxon>
        <taxon>Euteleostomi</taxon>
        <taxon>Actinopterygii</taxon>
        <taxon>Neopterygii</taxon>
        <taxon>Teleostei</taxon>
        <taxon>Neoteleostei</taxon>
        <taxon>Acanthomorphata</taxon>
        <taxon>Ovalentaria</taxon>
        <taxon>Atherinomorphae</taxon>
        <taxon>Cyprinodontiformes</taxon>
        <taxon>Poeciliidae</taxon>
        <taxon>Poeciliinae</taxon>
        <taxon>Xiphophorus</taxon>
    </lineage>
</organism>
<dbReference type="STRING" id="32473.ENSXCOP00000008013"/>
<dbReference type="Proteomes" id="UP000261380">
    <property type="component" value="Unplaced"/>
</dbReference>
<evidence type="ECO:0008006" key="4">
    <source>
        <dbReference type="Google" id="ProtNLM"/>
    </source>
</evidence>
<feature type="compositionally biased region" description="Polar residues" evidence="1">
    <location>
        <begin position="163"/>
        <end position="181"/>
    </location>
</feature>
<feature type="region of interest" description="Disordered" evidence="1">
    <location>
        <begin position="163"/>
        <end position="198"/>
    </location>
</feature>
<feature type="region of interest" description="Disordered" evidence="1">
    <location>
        <begin position="10"/>
        <end position="32"/>
    </location>
</feature>